<keyword evidence="3 6" id="KW-0195">Cyclin</keyword>
<dbReference type="PIRSF" id="PIRSF001771">
    <property type="entry name" value="Cyclin_A_B_D_E"/>
    <property type="match status" value="1"/>
</dbReference>
<dbReference type="CDD" id="cd20559">
    <property type="entry name" value="CYCLIN_ScCLN_like"/>
    <property type="match status" value="1"/>
</dbReference>
<accession>A0A1E3NYP8</accession>
<dbReference type="FunFam" id="1.10.472.10:FF:000080">
    <property type="entry name" value="G1/S-specific cyclin"/>
    <property type="match status" value="1"/>
</dbReference>
<comment type="function">
    <text evidence="5">Essential for the control of the cell cycle at the G1/S (start) transition. Interacts with the CDC28 protein kinase to form MPF.</text>
</comment>
<dbReference type="Pfam" id="PF00134">
    <property type="entry name" value="Cyclin_N"/>
    <property type="match status" value="1"/>
</dbReference>
<dbReference type="GO" id="GO:0044772">
    <property type="term" value="P:mitotic cell cycle phase transition"/>
    <property type="evidence" value="ECO:0007669"/>
    <property type="project" value="InterPro"/>
</dbReference>
<dbReference type="InterPro" id="IPR013763">
    <property type="entry name" value="Cyclin-like_dom"/>
</dbReference>
<dbReference type="InterPro" id="IPR006671">
    <property type="entry name" value="Cyclin_N"/>
</dbReference>
<dbReference type="SUPFAM" id="SSF47954">
    <property type="entry name" value="Cyclin-like"/>
    <property type="match status" value="1"/>
</dbReference>
<feature type="non-terminal residue" evidence="8">
    <location>
        <position position="1"/>
    </location>
</feature>
<evidence type="ECO:0000256" key="6">
    <source>
        <dbReference type="RuleBase" id="RU000383"/>
    </source>
</evidence>
<evidence type="ECO:0000259" key="7">
    <source>
        <dbReference type="SMART" id="SM00385"/>
    </source>
</evidence>
<reference evidence="8 9" key="1">
    <citation type="journal article" date="2016" name="Proc. Natl. Acad. Sci. U.S.A.">
        <title>Comparative genomics of biotechnologically important yeasts.</title>
        <authorList>
            <person name="Riley R."/>
            <person name="Haridas S."/>
            <person name="Wolfe K.H."/>
            <person name="Lopes M.R."/>
            <person name="Hittinger C.T."/>
            <person name="Goeker M."/>
            <person name="Salamov A.A."/>
            <person name="Wisecaver J.H."/>
            <person name="Long T.M."/>
            <person name="Calvey C.H."/>
            <person name="Aerts A.L."/>
            <person name="Barry K.W."/>
            <person name="Choi C."/>
            <person name="Clum A."/>
            <person name="Coughlan A.Y."/>
            <person name="Deshpande S."/>
            <person name="Douglass A.P."/>
            <person name="Hanson S.J."/>
            <person name="Klenk H.-P."/>
            <person name="LaButti K.M."/>
            <person name="Lapidus A."/>
            <person name="Lindquist E.A."/>
            <person name="Lipzen A.M."/>
            <person name="Meier-Kolthoff J.P."/>
            <person name="Ohm R.A."/>
            <person name="Otillar R.P."/>
            <person name="Pangilinan J.L."/>
            <person name="Peng Y."/>
            <person name="Rokas A."/>
            <person name="Rosa C.A."/>
            <person name="Scheuner C."/>
            <person name="Sibirny A.A."/>
            <person name="Slot J.C."/>
            <person name="Stielow J.B."/>
            <person name="Sun H."/>
            <person name="Kurtzman C.P."/>
            <person name="Blackwell M."/>
            <person name="Grigoriev I.V."/>
            <person name="Jeffries T.W."/>
        </authorList>
    </citation>
    <scope>NUCLEOTIDE SEQUENCE [LARGE SCALE GENOMIC DNA]</scope>
    <source>
        <strain evidence="9">ATCC 58044 / CBS 1984 / NCYC 433 / NRRL Y-366-8</strain>
    </source>
</reference>
<organism evidence="8 9">
    <name type="scientific">Wickerhamomyces anomalus (strain ATCC 58044 / CBS 1984 / NCYC 433 / NRRL Y-366-8)</name>
    <name type="common">Yeast</name>
    <name type="synonym">Hansenula anomala</name>
    <dbReference type="NCBI Taxonomy" id="683960"/>
    <lineage>
        <taxon>Eukaryota</taxon>
        <taxon>Fungi</taxon>
        <taxon>Dikarya</taxon>
        <taxon>Ascomycota</taxon>
        <taxon>Saccharomycotina</taxon>
        <taxon>Saccharomycetes</taxon>
        <taxon>Phaffomycetales</taxon>
        <taxon>Wickerhamomycetaceae</taxon>
        <taxon>Wickerhamomyces</taxon>
    </lineage>
</organism>
<evidence type="ECO:0000256" key="3">
    <source>
        <dbReference type="ARBA" id="ARBA00023127"/>
    </source>
</evidence>
<sequence length="248" mass="29025">TQHQYPFQLSTNELLAHKNFLDDYKEEISSSMYESAKLYSPDLNLIYQQPELKPYLRTNLLEFLLKISIKTKVSNGIFFQSVRIFDRYCSKRIVLKDQVQLVLVTCLWLSAKTYGGCNHIINNTNVPTGGRFDGPNPRARIPRLSELAQLCGTNSCDDSLIFDENMIIQMERHILNTLNWDVCEPQLNNWLLNFYENNYLQFEQSLQFNEKCEIINLKKFLSEISIFEHKLIELHPSQLSHIILEILS</sequence>
<proteinExistence type="inferred from homology"/>
<dbReference type="InterPro" id="IPR048258">
    <property type="entry name" value="Cyclins_cyclin-box"/>
</dbReference>
<feature type="domain" description="Cyclin-like" evidence="7">
    <location>
        <begin position="62"/>
        <end position="176"/>
    </location>
</feature>
<comment type="similarity">
    <text evidence="1 6">Belongs to the cyclin family.</text>
</comment>
<dbReference type="Gene3D" id="1.10.472.10">
    <property type="entry name" value="Cyclin-like"/>
    <property type="match status" value="1"/>
</dbReference>
<dbReference type="GO" id="GO:0007089">
    <property type="term" value="P:traversing start control point of mitotic cell cycle"/>
    <property type="evidence" value="ECO:0007669"/>
    <property type="project" value="UniProtKB-ARBA"/>
</dbReference>
<dbReference type="AlphaFoldDB" id="A0A1E3NYP8"/>
<dbReference type="STRING" id="683960.A0A1E3NYP8"/>
<evidence type="ECO:0000313" key="8">
    <source>
        <dbReference type="EMBL" id="ODQ58331.1"/>
    </source>
</evidence>
<gene>
    <name evidence="8" type="ORF">WICANDRAFT_16952</name>
</gene>
<dbReference type="InterPro" id="IPR046965">
    <property type="entry name" value="Cyclin_A/B-like"/>
</dbReference>
<feature type="non-terminal residue" evidence="8">
    <location>
        <position position="248"/>
    </location>
</feature>
<name>A0A1E3NYP8_WICAA</name>
<dbReference type="PANTHER" id="PTHR21615:SF2">
    <property type="entry name" value="CYCLIN N-TERMINAL DOMAIN-CONTAINING PROTEIN 1"/>
    <property type="match status" value="1"/>
</dbReference>
<dbReference type="GO" id="GO:0051301">
    <property type="term" value="P:cell division"/>
    <property type="evidence" value="ECO:0007669"/>
    <property type="project" value="UniProtKB-KW"/>
</dbReference>
<dbReference type="Proteomes" id="UP000094112">
    <property type="component" value="Unassembled WGS sequence"/>
</dbReference>
<dbReference type="GO" id="GO:0000307">
    <property type="term" value="C:cyclin-dependent protein kinase holoenzyme complex"/>
    <property type="evidence" value="ECO:0007669"/>
    <property type="project" value="UniProtKB-ARBA"/>
</dbReference>
<dbReference type="PANTHER" id="PTHR21615">
    <property type="entry name" value="CYCLIN N-TERMINAL DOMAIN-CONTAINING PROTEIN 1"/>
    <property type="match status" value="1"/>
</dbReference>
<dbReference type="EMBL" id="KV454212">
    <property type="protein sequence ID" value="ODQ58331.1"/>
    <property type="molecule type" value="Genomic_DNA"/>
</dbReference>
<dbReference type="GeneID" id="30197965"/>
<evidence type="ECO:0000256" key="1">
    <source>
        <dbReference type="ARBA" id="ARBA00008742"/>
    </source>
</evidence>
<evidence type="ECO:0000256" key="4">
    <source>
        <dbReference type="ARBA" id="ARBA00023306"/>
    </source>
</evidence>
<keyword evidence="4" id="KW-0131">Cell cycle</keyword>
<dbReference type="InterPro" id="IPR036915">
    <property type="entry name" value="Cyclin-like_sf"/>
</dbReference>
<dbReference type="GO" id="GO:0016538">
    <property type="term" value="F:cyclin-dependent protein serine/threonine kinase regulator activity"/>
    <property type="evidence" value="ECO:0007669"/>
    <property type="project" value="InterPro"/>
</dbReference>
<dbReference type="RefSeq" id="XP_019037538.1">
    <property type="nucleotide sequence ID" value="XM_019180719.1"/>
</dbReference>
<keyword evidence="9" id="KW-1185">Reference proteome</keyword>
<evidence type="ECO:0000313" key="9">
    <source>
        <dbReference type="Proteomes" id="UP000094112"/>
    </source>
</evidence>
<dbReference type="SMART" id="SM00385">
    <property type="entry name" value="CYCLIN"/>
    <property type="match status" value="1"/>
</dbReference>
<evidence type="ECO:0000256" key="5">
    <source>
        <dbReference type="ARBA" id="ARBA00053308"/>
    </source>
</evidence>
<dbReference type="OrthoDB" id="5590282at2759"/>
<dbReference type="PROSITE" id="PS00292">
    <property type="entry name" value="CYCLINS"/>
    <property type="match status" value="1"/>
</dbReference>
<keyword evidence="2" id="KW-0132">Cell division</keyword>
<evidence type="ECO:0000256" key="2">
    <source>
        <dbReference type="ARBA" id="ARBA00022618"/>
    </source>
</evidence>
<protein>
    <recommendedName>
        <fullName evidence="7">Cyclin-like domain-containing protein</fullName>
    </recommendedName>
</protein>